<keyword evidence="2" id="KW-0732">Signal</keyword>
<dbReference type="EMBL" id="JBCITM010000004">
    <property type="protein sequence ID" value="MEN1760016.1"/>
    <property type="molecule type" value="Genomic_DNA"/>
</dbReference>
<evidence type="ECO:0000256" key="1">
    <source>
        <dbReference type="SAM" id="MobiDB-lite"/>
    </source>
</evidence>
<protein>
    <submittedName>
        <fullName evidence="4">Glycine betaine ABC transporter substrate-binding protein</fullName>
    </submittedName>
</protein>
<name>A0ABU9VUE1_9CLOT</name>
<proteinExistence type="predicted"/>
<dbReference type="Proteomes" id="UP001407405">
    <property type="component" value="Unassembled WGS sequence"/>
</dbReference>
<dbReference type="CDD" id="cd13528">
    <property type="entry name" value="PBP2_osmoprotectants"/>
    <property type="match status" value="1"/>
</dbReference>
<dbReference type="Gene3D" id="3.40.190.10">
    <property type="entry name" value="Periplasmic binding protein-like II"/>
    <property type="match status" value="1"/>
</dbReference>
<dbReference type="InterPro" id="IPR007210">
    <property type="entry name" value="ABC_Gly_betaine_transp_sub-bd"/>
</dbReference>
<accession>A0ABU9VUE1</accession>
<reference evidence="4 5" key="1">
    <citation type="submission" date="2024-04" db="EMBL/GenBank/DDBJ databases">
        <title>Genome sequencing and metabolic network reconstruction of aminoacids and betaine degradation by Anoxynatronum sibiricum.</title>
        <authorList>
            <person name="Detkova E.N."/>
            <person name="Boltjanskaja Y.V."/>
            <person name="Mardanov A.V."/>
            <person name="Kevbrin V."/>
        </authorList>
    </citation>
    <scope>NUCLEOTIDE SEQUENCE [LARGE SCALE GENOMIC DNA]</scope>
    <source>
        <strain evidence="4 5">Z-7981</strain>
    </source>
</reference>
<feature type="signal peptide" evidence="2">
    <location>
        <begin position="1"/>
        <end position="24"/>
    </location>
</feature>
<dbReference type="PROSITE" id="PS51257">
    <property type="entry name" value="PROKAR_LIPOPROTEIN"/>
    <property type="match status" value="1"/>
</dbReference>
<dbReference type="Pfam" id="PF04069">
    <property type="entry name" value="OpuAC"/>
    <property type="match status" value="1"/>
</dbReference>
<evidence type="ECO:0000256" key="2">
    <source>
        <dbReference type="SAM" id="SignalP"/>
    </source>
</evidence>
<dbReference type="Gene3D" id="3.40.190.120">
    <property type="entry name" value="Osmoprotection protein (prox), domain 2"/>
    <property type="match status" value="1"/>
</dbReference>
<evidence type="ECO:0000313" key="4">
    <source>
        <dbReference type="EMBL" id="MEN1760016.1"/>
    </source>
</evidence>
<dbReference type="RefSeq" id="WP_343185339.1">
    <property type="nucleotide sequence ID" value="NZ_JBCITM010000004.1"/>
</dbReference>
<feature type="chain" id="PRO_5046198996" evidence="2">
    <location>
        <begin position="25"/>
        <end position="323"/>
    </location>
</feature>
<organism evidence="4 5">
    <name type="scientific">Anoxynatronum sibiricum</name>
    <dbReference type="NCBI Taxonomy" id="210623"/>
    <lineage>
        <taxon>Bacteria</taxon>
        <taxon>Bacillati</taxon>
        <taxon>Bacillota</taxon>
        <taxon>Clostridia</taxon>
        <taxon>Eubacteriales</taxon>
        <taxon>Clostridiaceae</taxon>
        <taxon>Anoxynatronum</taxon>
    </lineage>
</organism>
<dbReference type="SUPFAM" id="SSF53850">
    <property type="entry name" value="Periplasmic binding protein-like II"/>
    <property type="match status" value="1"/>
</dbReference>
<evidence type="ECO:0000259" key="3">
    <source>
        <dbReference type="Pfam" id="PF04069"/>
    </source>
</evidence>
<feature type="region of interest" description="Disordered" evidence="1">
    <location>
        <begin position="28"/>
        <end position="59"/>
    </location>
</feature>
<evidence type="ECO:0000313" key="5">
    <source>
        <dbReference type="Proteomes" id="UP001407405"/>
    </source>
</evidence>
<feature type="domain" description="ABC-type glycine betaine transport system substrate-binding" evidence="3">
    <location>
        <begin position="58"/>
        <end position="318"/>
    </location>
</feature>
<comment type="caution">
    <text evidence="4">The sequence shown here is derived from an EMBL/GenBank/DDBJ whole genome shotgun (WGS) entry which is preliminary data.</text>
</comment>
<gene>
    <name evidence="4" type="ORF">AAIG11_06010</name>
</gene>
<keyword evidence="5" id="KW-1185">Reference proteome</keyword>
<sequence length="323" mass="35797">MKFRNKPFLLLLALLMTLTLLVTGCGGGTPAEPSEPAVPADPADPSETPAEVTPEGGSVTIGTKNFTESILLAHLFRVLIEENTNMEVTVTELGGTIIAFEALQNNNIQLYPEYTGTGYITLLEESDILPADETYEIVQQAFQERWGLTWMAPLGFNNTYTLALRQHMIDELELVTFSDLLAHDQDLTFGATMEFVERQDGLPGLSALYGFEFGNVLDLDPGLMYTAVRSEDVDVISAFATDGRIPAYELGILEDDLNFFPPYYAAPLVRMDVLEQYPQLEILNELENLIDDETMAQLNFQVDEMGMTEDAVAREFLTSLGLI</sequence>